<proteinExistence type="predicted"/>
<evidence type="ECO:0000313" key="2">
    <source>
        <dbReference type="Proteomes" id="UP000237105"/>
    </source>
</evidence>
<dbReference type="AlphaFoldDB" id="A0A2P5A6E1"/>
<keyword evidence="2" id="KW-1185">Reference proteome</keyword>
<organism evidence="1 2">
    <name type="scientific">Parasponia andersonii</name>
    <name type="common">Sponia andersonii</name>
    <dbReference type="NCBI Taxonomy" id="3476"/>
    <lineage>
        <taxon>Eukaryota</taxon>
        <taxon>Viridiplantae</taxon>
        <taxon>Streptophyta</taxon>
        <taxon>Embryophyta</taxon>
        <taxon>Tracheophyta</taxon>
        <taxon>Spermatophyta</taxon>
        <taxon>Magnoliopsida</taxon>
        <taxon>eudicotyledons</taxon>
        <taxon>Gunneridae</taxon>
        <taxon>Pentapetalae</taxon>
        <taxon>rosids</taxon>
        <taxon>fabids</taxon>
        <taxon>Rosales</taxon>
        <taxon>Cannabaceae</taxon>
        <taxon>Parasponia</taxon>
    </lineage>
</organism>
<reference evidence="2" key="1">
    <citation type="submission" date="2016-06" db="EMBL/GenBank/DDBJ databases">
        <title>Parallel loss of symbiosis genes in relatives of nitrogen-fixing non-legume Parasponia.</title>
        <authorList>
            <person name="Van Velzen R."/>
            <person name="Holmer R."/>
            <person name="Bu F."/>
            <person name="Rutten L."/>
            <person name="Van Zeijl A."/>
            <person name="Liu W."/>
            <person name="Santuari L."/>
            <person name="Cao Q."/>
            <person name="Sharma T."/>
            <person name="Shen D."/>
            <person name="Roswanjaya Y."/>
            <person name="Wardhani T."/>
            <person name="Kalhor M.S."/>
            <person name="Jansen J."/>
            <person name="Van den Hoogen J."/>
            <person name="Gungor B."/>
            <person name="Hartog M."/>
            <person name="Hontelez J."/>
            <person name="Verver J."/>
            <person name="Yang W.-C."/>
            <person name="Schijlen E."/>
            <person name="Repin R."/>
            <person name="Schilthuizen M."/>
            <person name="Schranz E."/>
            <person name="Heidstra R."/>
            <person name="Miyata K."/>
            <person name="Fedorova E."/>
            <person name="Kohlen W."/>
            <person name="Bisseling T."/>
            <person name="Smit S."/>
            <person name="Geurts R."/>
        </authorList>
    </citation>
    <scope>NUCLEOTIDE SEQUENCE [LARGE SCALE GENOMIC DNA]</scope>
    <source>
        <strain evidence="2">cv. WU1-14</strain>
    </source>
</reference>
<dbReference type="Proteomes" id="UP000237105">
    <property type="component" value="Unassembled WGS sequence"/>
</dbReference>
<protein>
    <submittedName>
        <fullName evidence="1">Uncharacterized protein</fullName>
    </submittedName>
</protein>
<comment type="caution">
    <text evidence="1">The sequence shown here is derived from an EMBL/GenBank/DDBJ whole genome shotgun (WGS) entry which is preliminary data.</text>
</comment>
<gene>
    <name evidence="1" type="ORF">PanWU01x14_364050</name>
</gene>
<evidence type="ECO:0000313" key="1">
    <source>
        <dbReference type="EMBL" id="PON32117.1"/>
    </source>
</evidence>
<dbReference type="EMBL" id="JXTB01000866">
    <property type="protein sequence ID" value="PON32117.1"/>
    <property type="molecule type" value="Genomic_DNA"/>
</dbReference>
<accession>A0A2P5A6E1</accession>
<name>A0A2P5A6E1_PARAD</name>
<sequence>MPAIDAPPLVIVEACRHPKIKRRRWMKLLPPEPAASEPAIAGKRRKTLRLILRARADFVYCSPRNWSLWTHPLTGNIVVF</sequence>